<sequence>MAQWGALRDDFELRVGKTFAIMTAEVLKHPEASGDRSNVVKDAVKTTSELGRTASMSQYDRFVGKWREVIEKKSRGKKNPQMVVEEECLVSKRSLHASLTKTVAELESEIKELTKKITESKKRHVHQTDNLKKIADTYEEAYRVVTA</sequence>
<name>A0A7S0DLF1_9EUKA</name>
<evidence type="ECO:0000256" key="1">
    <source>
        <dbReference type="SAM" id="Coils"/>
    </source>
</evidence>
<dbReference type="AlphaFoldDB" id="A0A7S0DLF1"/>
<proteinExistence type="predicted"/>
<gene>
    <name evidence="2" type="ORF">LAMO00422_LOCUS17614</name>
</gene>
<protein>
    <submittedName>
        <fullName evidence="2">Uncharacterized protein</fullName>
    </submittedName>
</protein>
<organism evidence="2">
    <name type="scientific">Amorphochlora amoebiformis</name>
    <dbReference type="NCBI Taxonomy" id="1561963"/>
    <lineage>
        <taxon>Eukaryota</taxon>
        <taxon>Sar</taxon>
        <taxon>Rhizaria</taxon>
        <taxon>Cercozoa</taxon>
        <taxon>Chlorarachniophyceae</taxon>
        <taxon>Amorphochlora</taxon>
    </lineage>
</organism>
<reference evidence="2" key="1">
    <citation type="submission" date="2021-01" db="EMBL/GenBank/DDBJ databases">
        <authorList>
            <person name="Corre E."/>
            <person name="Pelletier E."/>
            <person name="Niang G."/>
            <person name="Scheremetjew M."/>
            <person name="Finn R."/>
            <person name="Kale V."/>
            <person name="Holt S."/>
            <person name="Cochrane G."/>
            <person name="Meng A."/>
            <person name="Brown T."/>
            <person name="Cohen L."/>
        </authorList>
    </citation>
    <scope>NUCLEOTIDE SEQUENCE</scope>
    <source>
        <strain evidence="2">CCMP2058</strain>
    </source>
</reference>
<keyword evidence="1" id="KW-0175">Coiled coil</keyword>
<feature type="coiled-coil region" evidence="1">
    <location>
        <begin position="96"/>
        <end position="123"/>
    </location>
</feature>
<evidence type="ECO:0000313" key="2">
    <source>
        <dbReference type="EMBL" id="CAD8458663.1"/>
    </source>
</evidence>
<dbReference type="EMBL" id="HBEM01025932">
    <property type="protein sequence ID" value="CAD8458663.1"/>
    <property type="molecule type" value="Transcribed_RNA"/>
</dbReference>
<accession>A0A7S0DLF1</accession>